<dbReference type="Gene3D" id="3.40.50.300">
    <property type="entry name" value="P-loop containing nucleotide triphosphate hydrolases"/>
    <property type="match status" value="2"/>
</dbReference>
<evidence type="ECO:0000259" key="11">
    <source>
        <dbReference type="PROSITE" id="PS51194"/>
    </source>
</evidence>
<dbReference type="GO" id="GO:0016887">
    <property type="term" value="F:ATP hydrolysis activity"/>
    <property type="evidence" value="ECO:0007669"/>
    <property type="project" value="TreeGrafter"/>
</dbReference>
<evidence type="ECO:0000256" key="7">
    <source>
        <dbReference type="ARBA" id="ARBA00022853"/>
    </source>
</evidence>
<dbReference type="InterPro" id="IPR001650">
    <property type="entry name" value="Helicase_C-like"/>
</dbReference>
<keyword evidence="3" id="KW-0547">Nucleotide-binding</keyword>
<sequence>MKKRGRPSKKQVAESKANAQEQIQNNYQIVQIVVNDRFLTPTNYPLLIHATPQIKVLRAKLNPNTGFHQNTTPEDFQKIVQVSYQQNFNSFLQANILHRRKQILQEYEYKQAVFKLIATQLLPIQQKIQLQALKSHAIQRPEYPLLQEIKQIRQLLYNSGKRLKQLQNEEKQALHHQKMRKVKINFVLQQTQLMCTQITNQLSLLDKSPPKLLSQLEGTLRPYQINGFNFLLSCTLLGFNAILADDLGLGKSLQTIALLAKLCEYGIYGPHLIIVPSTLLYNWENEFKKWFPACNVLVYFGSKQDRDKLRQGWSYEKKFSVLITSYNIAVSDCQILKRRQFYFLIMDEAHLIRNSTSRAWNVLISFNSVQKLLISGTPISNSASDIWSLLHFVLPGFFASKVEFLKLFARDVERMADGELGVSQKLIRSIHSLLRPFMLRRLKSEVESELPAKREYIIPCPLSRRQLYLYSEYMQNGDQNNYLQVVNVLTQLRKICNHPILVEEQSAMSGFVFEGVYQQHNLGYLKITHHIYKWDSELIYKRSNGFWNNFGTFLPKSMRQTQFVTCSGCQKPEINKNDNKFAKMRACKVDLESLFQEVDDSAKKARKVLVAGLDFEFATQNSYQLNVLKAYKMMRNYVQKQHFCGSCVHSSQQDTNNVNMQKSQIPGLNQLFFEQEPFFGNISAFKTTRSAHLLKVLSSDAFLARGCAFSMSSNLAISYVFEAETLVKFRDFEDFKFLMSQEHSYSYDSNLERKTQQMQSDEMLKIQHRRSVIQALHRPFFDFQAFLAVFDARIVLQLSRFSQAMKRAFLGTEIFRDAACGLTSILELIQGLRADYAQFEILVENALLPLNRTVPSTPSPAGQWRSGNYLLNEIFTIQEQDRLKCEREFGIPFPNPVFYNHSKIQTLKWKFNLKLMRNNQIAHIQFYNNTRNNNVSQIVNSLLTPKADVIDQNNLQSKIPLPDQDEILQLDSFDIQTKLQYVKNQLKVTSSVDKQQYKKQQLFRIQKPPENSVNLGRVLLHLTVPELNYFSMVNAFIPQQTMFKQPYCILLVESGSQCSAIADYSFPNAPNSYSFNDHTFTFKKISPTELFTDQNLYLVAETACYADLDELQNIIYRPRVLTRANQKDQFIQKSSLNKFLQFPSPRDLITDSGKLTVLRQLLLKLHKQQSKCLIFTQQTKFLDILETFLSSLALSFYRMDGTTPPKQRQLLVDKFNAFPQIFAFIMTTRTGGIGLNLTGADSVIFVDTDWNPQVHQQATDRVHRINQVKEVSVYTLVSEFTVEENIVRRATQKKNLDKIILRNGAFVPQFFEENDEFRKQIDRRNEVKERQIQLVYTSLVSQKSAQNRLSDVLEAFCDDDDKEAKENLLNEQLGDFEIEKNDEVEVVETGKQLMEQVEIFTAIEQAPPCYLRFFEEGYDAEADVHIEKDERVEIFGFRQEKNVMLKDRDLKPFQHYDVDFAGFTDIKADLEKYAEEEMEKDVALISQDVKTVRHKTRKLEVVVRAKQTFLQ</sequence>
<dbReference type="GO" id="GO:0004386">
    <property type="term" value="F:helicase activity"/>
    <property type="evidence" value="ECO:0007669"/>
    <property type="project" value="UniProtKB-KW"/>
</dbReference>
<gene>
    <name evidence="12" type="ORF">SS50377_14192</name>
    <name evidence="13" type="ORF">SS50377_22653</name>
</gene>
<dbReference type="InterPro" id="IPR050520">
    <property type="entry name" value="INO80/SWR1_helicase"/>
</dbReference>
<dbReference type="PROSITE" id="PS51192">
    <property type="entry name" value="HELICASE_ATP_BIND_1"/>
    <property type="match status" value="1"/>
</dbReference>
<keyword evidence="4" id="KW-0378">Hydrolase</keyword>
<organism evidence="12">
    <name type="scientific">Spironucleus salmonicida</name>
    <dbReference type="NCBI Taxonomy" id="348837"/>
    <lineage>
        <taxon>Eukaryota</taxon>
        <taxon>Metamonada</taxon>
        <taxon>Diplomonadida</taxon>
        <taxon>Hexamitidae</taxon>
        <taxon>Hexamitinae</taxon>
        <taxon>Spironucleus</taxon>
    </lineage>
</organism>
<comment type="similarity">
    <text evidence="2">Belongs to the SNF2/RAD54 helicase family. SWR1 subfamily.</text>
</comment>
<evidence type="ECO:0000256" key="2">
    <source>
        <dbReference type="ARBA" id="ARBA00009220"/>
    </source>
</evidence>
<dbReference type="Pfam" id="PF00176">
    <property type="entry name" value="SNF2-rel_dom"/>
    <property type="match status" value="1"/>
</dbReference>
<dbReference type="InterPro" id="IPR038718">
    <property type="entry name" value="SNF2-like_sf"/>
</dbReference>
<dbReference type="OrthoDB" id="372624at2759"/>
<dbReference type="Proteomes" id="UP000018208">
    <property type="component" value="Unassembled WGS sequence"/>
</dbReference>
<dbReference type="CDD" id="cd18793">
    <property type="entry name" value="SF2_C_SNF"/>
    <property type="match status" value="1"/>
</dbReference>
<dbReference type="SMART" id="SM00487">
    <property type="entry name" value="DEXDc"/>
    <property type="match status" value="1"/>
</dbReference>
<dbReference type="InterPro" id="IPR027417">
    <property type="entry name" value="P-loop_NTPase"/>
</dbReference>
<dbReference type="InterPro" id="IPR014001">
    <property type="entry name" value="Helicase_ATP-bd"/>
</dbReference>
<evidence type="ECO:0000313" key="13">
    <source>
        <dbReference type="EMBL" id="KAH0575033.1"/>
    </source>
</evidence>
<reference evidence="12 13" key="1">
    <citation type="journal article" date="2014" name="PLoS Genet.">
        <title>The Genome of Spironucleus salmonicida Highlights a Fish Pathogen Adapted to Fluctuating Environments.</title>
        <authorList>
            <person name="Xu F."/>
            <person name="Jerlstrom-Hultqvist J."/>
            <person name="Einarsson E."/>
            <person name="Astvaldsson A."/>
            <person name="Svard S.G."/>
            <person name="Andersson J.O."/>
        </authorList>
    </citation>
    <scope>NUCLEOTIDE SEQUENCE</scope>
    <source>
        <strain evidence="13">ATCC 50377</strain>
    </source>
</reference>
<dbReference type="SMART" id="SM00490">
    <property type="entry name" value="HELICc"/>
    <property type="match status" value="1"/>
</dbReference>
<dbReference type="PANTHER" id="PTHR45685">
    <property type="entry name" value="HELICASE SRCAP-RELATED"/>
    <property type="match status" value="1"/>
</dbReference>
<dbReference type="Pfam" id="PF00271">
    <property type="entry name" value="Helicase_C"/>
    <property type="match status" value="1"/>
</dbReference>
<dbReference type="PANTHER" id="PTHR45685:SF1">
    <property type="entry name" value="HELICASE SRCAP"/>
    <property type="match status" value="1"/>
</dbReference>
<dbReference type="InterPro" id="IPR049730">
    <property type="entry name" value="SNF2/RAD54-like_C"/>
</dbReference>
<reference evidence="13" key="2">
    <citation type="submission" date="2020-12" db="EMBL/GenBank/DDBJ databases">
        <title>New Spironucleus salmonicida genome in near-complete chromosomes.</title>
        <authorList>
            <person name="Xu F."/>
            <person name="Kurt Z."/>
            <person name="Jimenez-Gonzalez A."/>
            <person name="Astvaldsson A."/>
            <person name="Andersson J.O."/>
            <person name="Svard S.G."/>
        </authorList>
    </citation>
    <scope>NUCLEOTIDE SEQUENCE</scope>
    <source>
        <strain evidence="13">ATCC 50377</strain>
    </source>
</reference>
<dbReference type="GO" id="GO:0006338">
    <property type="term" value="P:chromatin remodeling"/>
    <property type="evidence" value="ECO:0007669"/>
    <property type="project" value="TreeGrafter"/>
</dbReference>
<feature type="domain" description="Helicase ATP-binding" evidence="10">
    <location>
        <begin position="232"/>
        <end position="396"/>
    </location>
</feature>
<keyword evidence="9" id="KW-0539">Nucleus</keyword>
<dbReference type="PROSITE" id="PS51194">
    <property type="entry name" value="HELICASE_CTER"/>
    <property type="match status" value="1"/>
</dbReference>
<feature type="domain" description="Helicase C-terminal" evidence="11">
    <location>
        <begin position="1157"/>
        <end position="1314"/>
    </location>
</feature>
<dbReference type="GO" id="GO:0003677">
    <property type="term" value="F:DNA binding"/>
    <property type="evidence" value="ECO:0007669"/>
    <property type="project" value="UniProtKB-KW"/>
</dbReference>
<keyword evidence="7" id="KW-0156">Chromatin regulator</keyword>
<evidence type="ECO:0000256" key="4">
    <source>
        <dbReference type="ARBA" id="ARBA00022801"/>
    </source>
</evidence>
<proteinExistence type="inferred from homology"/>
<keyword evidence="8" id="KW-0238">DNA-binding</keyword>
<dbReference type="EMBL" id="KI546088">
    <property type="protein sequence ID" value="EST45850.1"/>
    <property type="molecule type" value="Genomic_DNA"/>
</dbReference>
<comment type="subcellular location">
    <subcellularLocation>
        <location evidence="1">Nucleus</location>
    </subcellularLocation>
</comment>
<evidence type="ECO:0000313" key="14">
    <source>
        <dbReference type="Proteomes" id="UP000018208"/>
    </source>
</evidence>
<evidence type="ECO:0000256" key="8">
    <source>
        <dbReference type="ARBA" id="ARBA00023125"/>
    </source>
</evidence>
<evidence type="ECO:0000313" key="12">
    <source>
        <dbReference type="EMBL" id="EST45850.1"/>
    </source>
</evidence>
<dbReference type="VEuPathDB" id="GiardiaDB:SS50377_22653"/>
<dbReference type="SUPFAM" id="SSF52540">
    <property type="entry name" value="P-loop containing nucleoside triphosphate hydrolases"/>
    <property type="match status" value="3"/>
</dbReference>
<dbReference type="GO" id="GO:0042393">
    <property type="term" value="F:histone binding"/>
    <property type="evidence" value="ECO:0007669"/>
    <property type="project" value="TreeGrafter"/>
</dbReference>
<keyword evidence="14" id="KW-1185">Reference proteome</keyword>
<keyword evidence="6" id="KW-0067">ATP-binding</keyword>
<dbReference type="GO" id="GO:0000812">
    <property type="term" value="C:Swr1 complex"/>
    <property type="evidence" value="ECO:0007669"/>
    <property type="project" value="TreeGrafter"/>
</dbReference>
<dbReference type="InterPro" id="IPR000330">
    <property type="entry name" value="SNF2_N"/>
</dbReference>
<protein>
    <submittedName>
        <fullName evidence="12">SNF2 family N-terminal domain containing protein</fullName>
    </submittedName>
    <submittedName>
        <fullName evidence="13">SNF2 family helicase</fullName>
    </submittedName>
</protein>
<evidence type="ECO:0000256" key="9">
    <source>
        <dbReference type="ARBA" id="ARBA00023242"/>
    </source>
</evidence>
<dbReference type="EMBL" id="AUWU02000003">
    <property type="protein sequence ID" value="KAH0575033.1"/>
    <property type="molecule type" value="Genomic_DNA"/>
</dbReference>
<dbReference type="FunFam" id="3.40.50.10810:FF:000005">
    <property type="entry name" value="Photoperiod-independent early flowering 1"/>
    <property type="match status" value="1"/>
</dbReference>
<name>V6LMI7_9EUKA</name>
<evidence type="ECO:0000256" key="6">
    <source>
        <dbReference type="ARBA" id="ARBA00022840"/>
    </source>
</evidence>
<evidence type="ECO:0000256" key="5">
    <source>
        <dbReference type="ARBA" id="ARBA00022806"/>
    </source>
</evidence>
<evidence type="ECO:0000256" key="3">
    <source>
        <dbReference type="ARBA" id="ARBA00022741"/>
    </source>
</evidence>
<keyword evidence="5 13" id="KW-0347">Helicase</keyword>
<evidence type="ECO:0000256" key="1">
    <source>
        <dbReference type="ARBA" id="ARBA00004123"/>
    </source>
</evidence>
<evidence type="ECO:0000259" key="10">
    <source>
        <dbReference type="PROSITE" id="PS51192"/>
    </source>
</evidence>
<accession>V6LMI7</accession>
<dbReference type="Gene3D" id="3.40.50.10810">
    <property type="entry name" value="Tandem AAA-ATPase domain"/>
    <property type="match status" value="1"/>
</dbReference>
<dbReference type="GO" id="GO:0005524">
    <property type="term" value="F:ATP binding"/>
    <property type="evidence" value="ECO:0007669"/>
    <property type="project" value="UniProtKB-KW"/>
</dbReference>